<dbReference type="Pfam" id="PF18085">
    <property type="entry name" value="Mak_N_cap"/>
    <property type="match status" value="1"/>
</dbReference>
<evidence type="ECO:0000256" key="4">
    <source>
        <dbReference type="ARBA" id="ARBA00022840"/>
    </source>
</evidence>
<feature type="domain" description="Maltokinase N-terminal cap" evidence="5">
    <location>
        <begin position="12"/>
        <end position="52"/>
    </location>
</feature>
<dbReference type="EMBL" id="MVBM01000003">
    <property type="protein sequence ID" value="OOK76438.1"/>
    <property type="molecule type" value="Genomic_DNA"/>
</dbReference>
<proteinExistence type="predicted"/>
<dbReference type="InterPro" id="IPR040999">
    <property type="entry name" value="Mak_N_cap"/>
</dbReference>
<keyword evidence="1" id="KW-0808">Transferase</keyword>
<evidence type="ECO:0000256" key="1">
    <source>
        <dbReference type="ARBA" id="ARBA00022679"/>
    </source>
</evidence>
<keyword evidence="4" id="KW-0067">ATP-binding</keyword>
<organism evidence="6 7">
    <name type="scientific">Mycobacterium kansasii</name>
    <dbReference type="NCBI Taxonomy" id="1768"/>
    <lineage>
        <taxon>Bacteria</taxon>
        <taxon>Bacillati</taxon>
        <taxon>Actinomycetota</taxon>
        <taxon>Actinomycetes</taxon>
        <taxon>Mycobacteriales</taxon>
        <taxon>Mycobacteriaceae</taxon>
        <taxon>Mycobacterium</taxon>
    </lineage>
</organism>
<dbReference type="GO" id="GO:0016301">
    <property type="term" value="F:kinase activity"/>
    <property type="evidence" value="ECO:0007669"/>
    <property type="project" value="UniProtKB-KW"/>
</dbReference>
<accession>A0A1V3XBF8</accession>
<keyword evidence="2" id="KW-0547">Nucleotide-binding</keyword>
<dbReference type="Proteomes" id="UP000189229">
    <property type="component" value="Unassembled WGS sequence"/>
</dbReference>
<evidence type="ECO:0000256" key="3">
    <source>
        <dbReference type="ARBA" id="ARBA00022777"/>
    </source>
</evidence>
<sequence length="59" mass="6853">MSLPAKLPWSEWLPQQRWYAGRNRELSRAEVNVVVPLKDDLDLVLVDADYATVRRSATR</sequence>
<gene>
    <name evidence="6" type="ORF">BZL30_4326</name>
</gene>
<keyword evidence="3" id="KW-0418">Kinase</keyword>
<evidence type="ECO:0000259" key="5">
    <source>
        <dbReference type="Pfam" id="PF18085"/>
    </source>
</evidence>
<dbReference type="AlphaFoldDB" id="A0A1V3XBF8"/>
<evidence type="ECO:0000256" key="2">
    <source>
        <dbReference type="ARBA" id="ARBA00022741"/>
    </source>
</evidence>
<dbReference type="GO" id="GO:0005524">
    <property type="term" value="F:ATP binding"/>
    <property type="evidence" value="ECO:0007669"/>
    <property type="project" value="UniProtKB-KW"/>
</dbReference>
<evidence type="ECO:0000313" key="6">
    <source>
        <dbReference type="EMBL" id="OOK76438.1"/>
    </source>
</evidence>
<comment type="caution">
    <text evidence="6">The sequence shown here is derived from an EMBL/GenBank/DDBJ whole genome shotgun (WGS) entry which is preliminary data.</text>
</comment>
<evidence type="ECO:0000313" key="7">
    <source>
        <dbReference type="Proteomes" id="UP000189229"/>
    </source>
</evidence>
<protein>
    <submittedName>
        <fullName evidence="6">Pep2 domain protein</fullName>
    </submittedName>
</protein>
<reference evidence="6 7" key="1">
    <citation type="submission" date="2017-02" db="EMBL/GenBank/DDBJ databases">
        <title>Complete genome sequences of Mycobacterium kansasii strains isolated from rhesus macaques.</title>
        <authorList>
            <person name="Panda A."/>
            <person name="Nagaraj S."/>
            <person name="Zhao X."/>
            <person name="Tettelin H."/>
            <person name="Detolla L.J."/>
        </authorList>
    </citation>
    <scope>NUCLEOTIDE SEQUENCE [LARGE SCALE GENOMIC DNA]</scope>
    <source>
        <strain evidence="6 7">11-3813</strain>
    </source>
</reference>
<name>A0A1V3XBF8_MYCKA</name>